<feature type="chain" id="PRO_5034456033" evidence="2">
    <location>
        <begin position="17"/>
        <end position="133"/>
    </location>
</feature>
<evidence type="ECO:0000313" key="3">
    <source>
        <dbReference type="EMBL" id="KAF9693367.1"/>
    </source>
</evidence>
<sequence length="133" mass="14992">MQIVIFLASLTTLAQAGVVSILSPIRGRDGTQNSTSTVSAGRDATLLNDKPMRDYNTVEYRAYIAFLVLGIVVAVLFLPVVLSRSIVLWRCKQKEKKKIQQRNVDVNMATAQMHAMTHPEDVYLRSERVDWIE</sequence>
<proteinExistence type="predicted"/>
<keyword evidence="1" id="KW-1133">Transmembrane helix</keyword>
<dbReference type="EMBL" id="RZGK01000016">
    <property type="protein sequence ID" value="KAF9693367.1"/>
    <property type="molecule type" value="Genomic_DNA"/>
</dbReference>
<name>A0A8H7MHF1_9PLEO</name>
<organism evidence="3 4">
    <name type="scientific">Ascochyta lentis</name>
    <dbReference type="NCBI Taxonomy" id="205686"/>
    <lineage>
        <taxon>Eukaryota</taxon>
        <taxon>Fungi</taxon>
        <taxon>Dikarya</taxon>
        <taxon>Ascomycota</taxon>
        <taxon>Pezizomycotina</taxon>
        <taxon>Dothideomycetes</taxon>
        <taxon>Pleosporomycetidae</taxon>
        <taxon>Pleosporales</taxon>
        <taxon>Pleosporineae</taxon>
        <taxon>Didymellaceae</taxon>
        <taxon>Ascochyta</taxon>
    </lineage>
</organism>
<feature type="transmembrane region" description="Helical" evidence="1">
    <location>
        <begin position="62"/>
        <end position="89"/>
    </location>
</feature>
<comment type="caution">
    <text evidence="3">The sequence shown here is derived from an EMBL/GenBank/DDBJ whole genome shotgun (WGS) entry which is preliminary data.</text>
</comment>
<dbReference type="OrthoDB" id="3768278at2759"/>
<protein>
    <submittedName>
        <fullName evidence="3">Uncharacterized protein</fullName>
    </submittedName>
</protein>
<evidence type="ECO:0000256" key="1">
    <source>
        <dbReference type="SAM" id="Phobius"/>
    </source>
</evidence>
<keyword evidence="1" id="KW-0812">Transmembrane</keyword>
<reference evidence="3" key="1">
    <citation type="submission" date="2018-12" db="EMBL/GenBank/DDBJ databases">
        <authorList>
            <person name="Syme R.A."/>
            <person name="Farfan-Caceres L."/>
            <person name="Lichtenzveig J."/>
        </authorList>
    </citation>
    <scope>NUCLEOTIDE SEQUENCE</scope>
    <source>
        <strain evidence="3">Al4</strain>
    </source>
</reference>
<dbReference type="AlphaFoldDB" id="A0A8H7MHF1"/>
<keyword evidence="1" id="KW-0472">Membrane</keyword>
<reference evidence="3" key="2">
    <citation type="submission" date="2020-09" db="EMBL/GenBank/DDBJ databases">
        <title>Reference genome assembly for Australian Ascochyta lentis isolate Al4.</title>
        <authorList>
            <person name="Lee R.C."/>
            <person name="Farfan-Caceres L.M."/>
            <person name="Debler J.W."/>
            <person name="Williams A.H."/>
            <person name="Henares B.M."/>
        </authorList>
    </citation>
    <scope>NUCLEOTIDE SEQUENCE</scope>
    <source>
        <strain evidence="3">Al4</strain>
    </source>
</reference>
<dbReference type="Proteomes" id="UP000651452">
    <property type="component" value="Unassembled WGS sequence"/>
</dbReference>
<evidence type="ECO:0000256" key="2">
    <source>
        <dbReference type="SAM" id="SignalP"/>
    </source>
</evidence>
<accession>A0A8H7MHF1</accession>
<keyword evidence="2" id="KW-0732">Signal</keyword>
<feature type="signal peptide" evidence="2">
    <location>
        <begin position="1"/>
        <end position="16"/>
    </location>
</feature>
<gene>
    <name evidence="3" type="ORF">EKO04_008757</name>
</gene>
<evidence type="ECO:0000313" key="4">
    <source>
        <dbReference type="Proteomes" id="UP000651452"/>
    </source>
</evidence>
<keyword evidence="4" id="KW-1185">Reference proteome</keyword>